<feature type="domain" description="Major facilitator superfamily (MFS) profile" evidence="9">
    <location>
        <begin position="40"/>
        <end position="478"/>
    </location>
</feature>
<sequence>MAILGHREELTTDPRLTNIAKADTIRWYQKPNLRMLYLILVPCALGVEMTSGYDSSMMNGLQAVPAWDKYFDHPTGSRLGIYNAIYSLGALCAVPFVPFFSDRLGRRWTILSASFIMIIGAGLQAGSRSYSMFMASRWLLGFGIPFAIVNASSLLGELGYAKERPILTSVFNASWFIGSIVAAGTTYGTFTIPNTWSWRIPSLLQAFPSLLQVLFMYFCPESPRWLIAKDRNEEAYEILQKYHSEGLDGEEFVRLEYAQIRTTIALELENARTFAWADMWRDTGMRRRFFLAGVTGFFTQWSGNTLISFYLKLILNQIGITNPRTVQKVILGNTCWGFINGLPIALIAPRYPRRKGFLTCTIGVLCVYIVWTICSARREIDHSQSAAIAVVVFIFVYSPFYNLGWNALTYTYMVEIFPFQQRAKGIAFEQLTVRLANFFNTYVNPIAMNSIKWKYYIFYCVWMLVEISTVWFFFPETHNRTLEELSFMFEGKEKQMQVEKGVDKQLHAVEEGRDVGMEELREVGSADAKV</sequence>
<gene>
    <name evidence="10" type="ORF">K469DRAFT_689959</name>
</gene>
<dbReference type="OrthoDB" id="6133115at2759"/>
<feature type="transmembrane region" description="Helical" evidence="8">
    <location>
        <begin position="289"/>
        <end position="310"/>
    </location>
</feature>
<protein>
    <submittedName>
        <fullName evidence="10">General substrate transporter</fullName>
    </submittedName>
</protein>
<feature type="transmembrane region" description="Helical" evidence="8">
    <location>
        <begin position="456"/>
        <end position="474"/>
    </location>
</feature>
<dbReference type="InterPro" id="IPR005828">
    <property type="entry name" value="MFS_sugar_transport-like"/>
</dbReference>
<dbReference type="InterPro" id="IPR003663">
    <property type="entry name" value="Sugar/inositol_transpt"/>
</dbReference>
<evidence type="ECO:0000256" key="4">
    <source>
        <dbReference type="ARBA" id="ARBA00022692"/>
    </source>
</evidence>
<feature type="transmembrane region" description="Helical" evidence="8">
    <location>
        <begin position="35"/>
        <end position="53"/>
    </location>
</feature>
<dbReference type="InterPro" id="IPR036259">
    <property type="entry name" value="MFS_trans_sf"/>
</dbReference>
<feature type="transmembrane region" description="Helical" evidence="8">
    <location>
        <begin position="138"/>
        <end position="158"/>
    </location>
</feature>
<dbReference type="PANTHER" id="PTHR48022">
    <property type="entry name" value="PLASTIDIC GLUCOSE TRANSPORTER 4"/>
    <property type="match status" value="1"/>
</dbReference>
<comment type="subcellular location">
    <subcellularLocation>
        <location evidence="1">Membrane</location>
        <topology evidence="1">Multi-pass membrane protein</topology>
    </subcellularLocation>
</comment>
<organism evidence="10 11">
    <name type="scientific">Zopfia rhizophila CBS 207.26</name>
    <dbReference type="NCBI Taxonomy" id="1314779"/>
    <lineage>
        <taxon>Eukaryota</taxon>
        <taxon>Fungi</taxon>
        <taxon>Dikarya</taxon>
        <taxon>Ascomycota</taxon>
        <taxon>Pezizomycotina</taxon>
        <taxon>Dothideomycetes</taxon>
        <taxon>Dothideomycetes incertae sedis</taxon>
        <taxon>Zopfiaceae</taxon>
        <taxon>Zopfia</taxon>
    </lineage>
</organism>
<dbReference type="FunFam" id="1.20.1250.20:FF:000117">
    <property type="entry name" value="MFS hexose transporter"/>
    <property type="match status" value="1"/>
</dbReference>
<keyword evidence="11" id="KW-1185">Reference proteome</keyword>
<proteinExistence type="inferred from homology"/>
<evidence type="ECO:0000256" key="7">
    <source>
        <dbReference type="RuleBase" id="RU003346"/>
    </source>
</evidence>
<dbReference type="InterPro" id="IPR020846">
    <property type="entry name" value="MFS_dom"/>
</dbReference>
<dbReference type="GO" id="GO:0016020">
    <property type="term" value="C:membrane"/>
    <property type="evidence" value="ECO:0007669"/>
    <property type="project" value="UniProtKB-SubCell"/>
</dbReference>
<dbReference type="GO" id="GO:0005351">
    <property type="term" value="F:carbohydrate:proton symporter activity"/>
    <property type="evidence" value="ECO:0007669"/>
    <property type="project" value="TreeGrafter"/>
</dbReference>
<comment type="similarity">
    <text evidence="2 7">Belongs to the major facilitator superfamily. Sugar transporter (TC 2.A.1.1) family.</text>
</comment>
<evidence type="ECO:0000256" key="5">
    <source>
        <dbReference type="ARBA" id="ARBA00022989"/>
    </source>
</evidence>
<evidence type="ECO:0000256" key="1">
    <source>
        <dbReference type="ARBA" id="ARBA00004141"/>
    </source>
</evidence>
<keyword evidence="5 8" id="KW-1133">Transmembrane helix</keyword>
<feature type="transmembrane region" description="Helical" evidence="8">
    <location>
        <begin position="330"/>
        <end position="349"/>
    </location>
</feature>
<evidence type="ECO:0000256" key="6">
    <source>
        <dbReference type="ARBA" id="ARBA00023136"/>
    </source>
</evidence>
<dbReference type="Gene3D" id="1.20.1250.20">
    <property type="entry name" value="MFS general substrate transporter like domains"/>
    <property type="match status" value="1"/>
</dbReference>
<dbReference type="PROSITE" id="PS50850">
    <property type="entry name" value="MFS"/>
    <property type="match status" value="1"/>
</dbReference>
<keyword evidence="6 8" id="KW-0472">Membrane</keyword>
<dbReference type="NCBIfam" id="TIGR00879">
    <property type="entry name" value="SP"/>
    <property type="match status" value="1"/>
</dbReference>
<keyword evidence="3 7" id="KW-0813">Transport</keyword>
<feature type="transmembrane region" description="Helical" evidence="8">
    <location>
        <begin position="196"/>
        <end position="219"/>
    </location>
</feature>
<dbReference type="Proteomes" id="UP000800200">
    <property type="component" value="Unassembled WGS sequence"/>
</dbReference>
<feature type="transmembrane region" description="Helical" evidence="8">
    <location>
        <begin position="108"/>
        <end position="126"/>
    </location>
</feature>
<keyword evidence="4 8" id="KW-0812">Transmembrane</keyword>
<evidence type="ECO:0000256" key="2">
    <source>
        <dbReference type="ARBA" id="ARBA00010992"/>
    </source>
</evidence>
<evidence type="ECO:0000313" key="11">
    <source>
        <dbReference type="Proteomes" id="UP000800200"/>
    </source>
</evidence>
<dbReference type="Pfam" id="PF00083">
    <property type="entry name" value="Sugar_tr"/>
    <property type="match status" value="1"/>
</dbReference>
<feature type="transmembrane region" description="Helical" evidence="8">
    <location>
        <begin position="79"/>
        <end position="101"/>
    </location>
</feature>
<dbReference type="SUPFAM" id="SSF103473">
    <property type="entry name" value="MFS general substrate transporter"/>
    <property type="match status" value="1"/>
</dbReference>
<feature type="transmembrane region" description="Helical" evidence="8">
    <location>
        <begin position="170"/>
        <end position="190"/>
    </location>
</feature>
<dbReference type="InterPro" id="IPR050360">
    <property type="entry name" value="MFS_Sugar_Transporters"/>
</dbReference>
<evidence type="ECO:0000259" key="9">
    <source>
        <dbReference type="PROSITE" id="PS50850"/>
    </source>
</evidence>
<evidence type="ECO:0000313" key="10">
    <source>
        <dbReference type="EMBL" id="KAF2183492.1"/>
    </source>
</evidence>
<accession>A0A6A6DYN7</accession>
<evidence type="ECO:0000256" key="3">
    <source>
        <dbReference type="ARBA" id="ARBA00022448"/>
    </source>
</evidence>
<feature type="transmembrane region" description="Helical" evidence="8">
    <location>
        <begin position="385"/>
        <end position="403"/>
    </location>
</feature>
<dbReference type="AlphaFoldDB" id="A0A6A6DYN7"/>
<feature type="transmembrane region" description="Helical" evidence="8">
    <location>
        <begin position="356"/>
        <end position="373"/>
    </location>
</feature>
<reference evidence="10" key="1">
    <citation type="journal article" date="2020" name="Stud. Mycol.">
        <title>101 Dothideomycetes genomes: a test case for predicting lifestyles and emergence of pathogens.</title>
        <authorList>
            <person name="Haridas S."/>
            <person name="Albert R."/>
            <person name="Binder M."/>
            <person name="Bloem J."/>
            <person name="Labutti K."/>
            <person name="Salamov A."/>
            <person name="Andreopoulos B."/>
            <person name="Baker S."/>
            <person name="Barry K."/>
            <person name="Bills G."/>
            <person name="Bluhm B."/>
            <person name="Cannon C."/>
            <person name="Castanera R."/>
            <person name="Culley D."/>
            <person name="Daum C."/>
            <person name="Ezra D."/>
            <person name="Gonzalez J."/>
            <person name="Henrissat B."/>
            <person name="Kuo A."/>
            <person name="Liang C."/>
            <person name="Lipzen A."/>
            <person name="Lutzoni F."/>
            <person name="Magnuson J."/>
            <person name="Mondo S."/>
            <person name="Nolan M."/>
            <person name="Ohm R."/>
            <person name="Pangilinan J."/>
            <person name="Park H.-J."/>
            <person name="Ramirez L."/>
            <person name="Alfaro M."/>
            <person name="Sun H."/>
            <person name="Tritt A."/>
            <person name="Yoshinaga Y."/>
            <person name="Zwiers L.-H."/>
            <person name="Turgeon B."/>
            <person name="Goodwin S."/>
            <person name="Spatafora J."/>
            <person name="Crous P."/>
            <person name="Grigoriev I."/>
        </authorList>
    </citation>
    <scope>NUCLEOTIDE SEQUENCE</scope>
    <source>
        <strain evidence="10">CBS 207.26</strain>
    </source>
</reference>
<dbReference type="PANTHER" id="PTHR48022:SF29">
    <property type="entry name" value="SUGAR TRANSPORTER, PUTATIVE (AFU_ORTHOLOGUE AFUA_6G14500)-RELATED"/>
    <property type="match status" value="1"/>
</dbReference>
<evidence type="ECO:0000256" key="8">
    <source>
        <dbReference type="SAM" id="Phobius"/>
    </source>
</evidence>
<name>A0A6A6DYN7_9PEZI</name>
<dbReference type="EMBL" id="ML994642">
    <property type="protein sequence ID" value="KAF2183492.1"/>
    <property type="molecule type" value="Genomic_DNA"/>
</dbReference>